<name>A0ABW7N1N0_9FLAO</name>
<proteinExistence type="predicted"/>
<reference evidence="1 2" key="1">
    <citation type="submission" date="2024-02" db="EMBL/GenBank/DDBJ databases">
        <title>A Gaetbulibacter species isolated from tidal flats and genomic insights of their niches.</title>
        <authorList>
            <person name="Ye Y."/>
        </authorList>
    </citation>
    <scope>NUCLEOTIDE SEQUENCE [LARGE SCALE GENOMIC DNA]</scope>
    <source>
        <strain evidence="1 2">KYW382</strain>
    </source>
</reference>
<keyword evidence="2" id="KW-1185">Reference proteome</keyword>
<dbReference type="EMBL" id="JBAWKB010000005">
    <property type="protein sequence ID" value="MFH6772956.1"/>
    <property type="molecule type" value="Genomic_DNA"/>
</dbReference>
<evidence type="ECO:0000313" key="2">
    <source>
        <dbReference type="Proteomes" id="UP001610100"/>
    </source>
</evidence>
<dbReference type="Proteomes" id="UP001610100">
    <property type="component" value="Unassembled WGS sequence"/>
</dbReference>
<accession>A0ABW7N1N0</accession>
<evidence type="ECO:0008006" key="3">
    <source>
        <dbReference type="Google" id="ProtNLM"/>
    </source>
</evidence>
<organism evidence="1 2">
    <name type="scientific">Gaetbulibacter aestuarii</name>
    <dbReference type="NCBI Taxonomy" id="1502358"/>
    <lineage>
        <taxon>Bacteria</taxon>
        <taxon>Pseudomonadati</taxon>
        <taxon>Bacteroidota</taxon>
        <taxon>Flavobacteriia</taxon>
        <taxon>Flavobacteriales</taxon>
        <taxon>Flavobacteriaceae</taxon>
        <taxon>Gaetbulibacter</taxon>
    </lineage>
</organism>
<protein>
    <recommendedName>
        <fullName evidence="3">Outer membrane protein beta-barrel domain-containing protein</fullName>
    </recommendedName>
</protein>
<evidence type="ECO:0000313" key="1">
    <source>
        <dbReference type="EMBL" id="MFH6772956.1"/>
    </source>
</evidence>
<gene>
    <name evidence="1" type="ORF">V8G58_13515</name>
</gene>
<sequence length="469" mass="52036">MKKILVSLLFIVMSTYIFGQEKYKVVYDYNSENITYYKLDKNYKVIDTLNKPKIRRNSLVELELKNVNPFAVDVETDVKEEEVQQSGQGFNFSSLLGGINTFSSGNLDLNVGNLPTGGLLEQASSRGDKITSGFSDLNEKIANVSTLKTTLMSKLLNPNLSKDEILNSVVATARMQQDARLPDPKENFYAFLTELEKIVQEDKVDLSSEINSASKEVDKKTDNDKVLSRGELIERNYFISDLQDLLKTLNSSTTQTVENLDKIKSLYTMLESSDFSRTYDYELNADKVNIELKFVQSNFAKSADVKNNGNTIKTRNIKLFAKGGFKINTGIALTLSNFGSKSKDFYISEGGTIGADENNYFTPNLSTMINFYPYTGGNFNIGGSFGLAIPISGDSNVKGLSFLLGPSIHFGSKNTVSLSGGLAYGPVKKLTNGYQVGDVVNFSSIDNFTKEVYDFGYFFGISFSLFDIN</sequence>
<comment type="caution">
    <text evidence="1">The sequence shown here is derived from an EMBL/GenBank/DDBJ whole genome shotgun (WGS) entry which is preliminary data.</text>
</comment>
<dbReference type="RefSeq" id="WP_344741998.1">
    <property type="nucleotide sequence ID" value="NZ_BAABAY010000007.1"/>
</dbReference>